<keyword evidence="6 8" id="KW-1133">Transmembrane helix</keyword>
<dbReference type="PANTHER" id="PTHR47019">
    <property type="entry name" value="LIPID II FLIPPASE MURJ"/>
    <property type="match status" value="1"/>
</dbReference>
<feature type="transmembrane region" description="Helical" evidence="8">
    <location>
        <begin position="464"/>
        <end position="486"/>
    </location>
</feature>
<dbReference type="Pfam" id="PF03023">
    <property type="entry name" value="MurJ"/>
    <property type="match status" value="1"/>
</dbReference>
<comment type="subcellular location">
    <subcellularLocation>
        <location evidence="1">Cell membrane</location>
        <topology evidence="1">Multi-pass membrane protein</topology>
    </subcellularLocation>
</comment>
<keyword evidence="7 8" id="KW-0472">Membrane</keyword>
<feature type="transmembrane region" description="Helical" evidence="8">
    <location>
        <begin position="498"/>
        <end position="524"/>
    </location>
</feature>
<evidence type="ECO:0000256" key="1">
    <source>
        <dbReference type="ARBA" id="ARBA00004651"/>
    </source>
</evidence>
<evidence type="ECO:0000256" key="8">
    <source>
        <dbReference type="SAM" id="Phobius"/>
    </source>
</evidence>
<feature type="transmembrane region" description="Helical" evidence="8">
    <location>
        <begin position="161"/>
        <end position="182"/>
    </location>
</feature>
<evidence type="ECO:0000256" key="2">
    <source>
        <dbReference type="ARBA" id="ARBA00022475"/>
    </source>
</evidence>
<evidence type="ECO:0000256" key="4">
    <source>
        <dbReference type="ARBA" id="ARBA00022960"/>
    </source>
</evidence>
<feature type="transmembrane region" description="Helical" evidence="8">
    <location>
        <begin position="56"/>
        <end position="75"/>
    </location>
</feature>
<evidence type="ECO:0000256" key="7">
    <source>
        <dbReference type="ARBA" id="ARBA00023136"/>
    </source>
</evidence>
<evidence type="ECO:0000256" key="5">
    <source>
        <dbReference type="ARBA" id="ARBA00022984"/>
    </source>
</evidence>
<keyword evidence="2" id="KW-1003">Cell membrane</keyword>
<dbReference type="InterPro" id="IPR004268">
    <property type="entry name" value="MurJ"/>
</dbReference>
<keyword evidence="10" id="KW-1185">Reference proteome</keyword>
<dbReference type="RefSeq" id="WP_204131720.1">
    <property type="nucleotide sequence ID" value="NZ_JAFDVD010000013.1"/>
</dbReference>
<feature type="transmembrane region" description="Helical" evidence="8">
    <location>
        <begin position="30"/>
        <end position="50"/>
    </location>
</feature>
<dbReference type="Proteomes" id="UP001430172">
    <property type="component" value="Unassembled WGS sequence"/>
</dbReference>
<keyword evidence="4" id="KW-0133">Cell shape</keyword>
<organism evidence="9 10">
    <name type="scientific">Phycicoccus sonneratiae</name>
    <dbReference type="NCBI Taxonomy" id="2807628"/>
    <lineage>
        <taxon>Bacteria</taxon>
        <taxon>Bacillati</taxon>
        <taxon>Actinomycetota</taxon>
        <taxon>Actinomycetes</taxon>
        <taxon>Micrococcales</taxon>
        <taxon>Intrasporangiaceae</taxon>
        <taxon>Phycicoccus</taxon>
    </lineage>
</organism>
<dbReference type="PANTHER" id="PTHR47019:SF1">
    <property type="entry name" value="LIPID II FLIPPASE MURJ"/>
    <property type="match status" value="1"/>
</dbReference>
<keyword evidence="3 8" id="KW-0812">Transmembrane</keyword>
<protein>
    <submittedName>
        <fullName evidence="9">Murein biosynthesis integral membrane protein MurJ</fullName>
    </submittedName>
</protein>
<feature type="transmembrane region" description="Helical" evidence="8">
    <location>
        <begin position="339"/>
        <end position="363"/>
    </location>
</feature>
<feature type="transmembrane region" description="Helical" evidence="8">
    <location>
        <begin position="430"/>
        <end position="452"/>
    </location>
</feature>
<dbReference type="InterPro" id="IPR051050">
    <property type="entry name" value="Lipid_II_flippase_MurJ/MviN"/>
</dbReference>
<sequence length="549" mass="57645">MSTSVQSVGRSGAVMAAGTLVSRVAGMLRAVLLTGVIGSTGLAAEAFTVANTLPNSLYLLLAGGTLNAVLVPQIIRARTRRDAGEDFVNRLITAAIALFVLASVVLTALSPWLVRLYFDTTSEDALRLATVFAFICVPQVLFYGLYTIFGQVLNANGRFAAFTFAPLVANVVAIAGLLWFSAAGHPERAAPADWTPGMIGILAGTATLSIALQAVALVVPLRRMGFRYRPRWGLRGHGFGAVSDVAKWSFGSIVVVQVGFWVTTKVLTNAADEGARRGLGTAGIAAFNPAQLLMMLPHGLVTVSLVTALYTQLSEAASRGDDAAVMRQHEQGLRIPAPLLLPVVSLVLATVPLVTATLFFRSPLTETEAIAAVLVGLFGGIVPLGWVYLNDRVFYAQQQTFWSFRTQCVVTGISVTIALVASTLPPGRTATVLAFGQTFAYVVGASVGWAVLRRQHGRIGLRGAASVYVKVGVPAVLTAVALGLAIRALAPDFGVDRGVHALVVGGLVLGVAGVVELVVTWGVAHLLGVEEVGRLLAPVGRRLRALGRR</sequence>
<evidence type="ECO:0000256" key="6">
    <source>
        <dbReference type="ARBA" id="ARBA00022989"/>
    </source>
</evidence>
<evidence type="ECO:0000256" key="3">
    <source>
        <dbReference type="ARBA" id="ARBA00022692"/>
    </source>
</evidence>
<feature type="transmembrane region" description="Helical" evidence="8">
    <location>
        <begin position="125"/>
        <end position="149"/>
    </location>
</feature>
<dbReference type="PRINTS" id="PR01806">
    <property type="entry name" value="VIRFACTRMVIN"/>
</dbReference>
<keyword evidence="5" id="KW-0573">Peptidoglycan synthesis</keyword>
<accession>A0ABS2CN08</accession>
<dbReference type="EMBL" id="JAFDVD010000013">
    <property type="protein sequence ID" value="MBM6401264.1"/>
    <property type="molecule type" value="Genomic_DNA"/>
</dbReference>
<feature type="transmembrane region" description="Helical" evidence="8">
    <location>
        <begin position="194"/>
        <end position="221"/>
    </location>
</feature>
<evidence type="ECO:0000313" key="9">
    <source>
        <dbReference type="EMBL" id="MBM6401264.1"/>
    </source>
</evidence>
<feature type="transmembrane region" description="Helical" evidence="8">
    <location>
        <begin position="369"/>
        <end position="389"/>
    </location>
</feature>
<name>A0ABS2CN08_9MICO</name>
<proteinExistence type="predicted"/>
<evidence type="ECO:0000313" key="10">
    <source>
        <dbReference type="Proteomes" id="UP001430172"/>
    </source>
</evidence>
<reference evidence="9" key="1">
    <citation type="submission" date="2021-02" db="EMBL/GenBank/DDBJ databases">
        <title>Phycicoccus sp. MQZ13P-5T, whole genome shotgun sequence.</title>
        <authorList>
            <person name="Tuo L."/>
        </authorList>
    </citation>
    <scope>NUCLEOTIDE SEQUENCE</scope>
    <source>
        <strain evidence="9">MQZ13P-5</strain>
    </source>
</reference>
<gene>
    <name evidence="9" type="ORF">JQN70_12770</name>
</gene>
<comment type="caution">
    <text evidence="9">The sequence shown here is derived from an EMBL/GenBank/DDBJ whole genome shotgun (WGS) entry which is preliminary data.</text>
</comment>
<feature type="transmembrane region" description="Helical" evidence="8">
    <location>
        <begin position="87"/>
        <end position="113"/>
    </location>
</feature>
<feature type="transmembrane region" description="Helical" evidence="8">
    <location>
        <begin position="401"/>
        <end position="424"/>
    </location>
</feature>